<comment type="caution">
    <text evidence="2">The sequence shown here is derived from an EMBL/GenBank/DDBJ whole genome shotgun (WGS) entry which is preliminary data.</text>
</comment>
<evidence type="ECO:0000313" key="3">
    <source>
        <dbReference type="Proteomes" id="UP001179952"/>
    </source>
</evidence>
<accession>A0AAV9A659</accession>
<dbReference type="InterPro" id="IPR036561">
    <property type="entry name" value="MAM33_sf"/>
</dbReference>
<dbReference type="GO" id="GO:0005759">
    <property type="term" value="C:mitochondrial matrix"/>
    <property type="evidence" value="ECO:0007669"/>
    <property type="project" value="InterPro"/>
</dbReference>
<feature type="compositionally biased region" description="Acidic residues" evidence="1">
    <location>
        <begin position="129"/>
        <end position="147"/>
    </location>
</feature>
<dbReference type="PANTHER" id="PTHR10826:SF27">
    <property type="entry name" value="OS06G0326500 PROTEIN"/>
    <property type="match status" value="1"/>
</dbReference>
<reference evidence="2" key="1">
    <citation type="journal article" date="2023" name="Nat. Commun.">
        <title>Diploid and tetraploid genomes of Acorus and the evolution of monocots.</title>
        <authorList>
            <person name="Ma L."/>
            <person name="Liu K.W."/>
            <person name="Li Z."/>
            <person name="Hsiao Y.Y."/>
            <person name="Qi Y."/>
            <person name="Fu T."/>
            <person name="Tang G.D."/>
            <person name="Zhang D."/>
            <person name="Sun W.H."/>
            <person name="Liu D.K."/>
            <person name="Li Y."/>
            <person name="Chen G.Z."/>
            <person name="Liu X.D."/>
            <person name="Liao X.Y."/>
            <person name="Jiang Y.T."/>
            <person name="Yu X."/>
            <person name="Hao Y."/>
            <person name="Huang J."/>
            <person name="Zhao X.W."/>
            <person name="Ke S."/>
            <person name="Chen Y.Y."/>
            <person name="Wu W.L."/>
            <person name="Hsu J.L."/>
            <person name="Lin Y.F."/>
            <person name="Huang M.D."/>
            <person name="Li C.Y."/>
            <person name="Huang L."/>
            <person name="Wang Z.W."/>
            <person name="Zhao X."/>
            <person name="Zhong W.Y."/>
            <person name="Peng D.H."/>
            <person name="Ahmad S."/>
            <person name="Lan S."/>
            <person name="Zhang J.S."/>
            <person name="Tsai W.C."/>
            <person name="Van de Peer Y."/>
            <person name="Liu Z.J."/>
        </authorList>
    </citation>
    <scope>NUCLEOTIDE SEQUENCE</scope>
    <source>
        <strain evidence="2">SCP</strain>
    </source>
</reference>
<dbReference type="Pfam" id="PF02330">
    <property type="entry name" value="MAM33"/>
    <property type="match status" value="1"/>
</dbReference>
<reference evidence="2" key="2">
    <citation type="submission" date="2023-06" db="EMBL/GenBank/DDBJ databases">
        <authorList>
            <person name="Ma L."/>
            <person name="Liu K.-W."/>
            <person name="Li Z."/>
            <person name="Hsiao Y.-Y."/>
            <person name="Qi Y."/>
            <person name="Fu T."/>
            <person name="Tang G."/>
            <person name="Zhang D."/>
            <person name="Sun W.-H."/>
            <person name="Liu D.-K."/>
            <person name="Li Y."/>
            <person name="Chen G.-Z."/>
            <person name="Liu X.-D."/>
            <person name="Liao X.-Y."/>
            <person name="Jiang Y.-T."/>
            <person name="Yu X."/>
            <person name="Hao Y."/>
            <person name="Huang J."/>
            <person name="Zhao X.-W."/>
            <person name="Ke S."/>
            <person name="Chen Y.-Y."/>
            <person name="Wu W.-L."/>
            <person name="Hsu J.-L."/>
            <person name="Lin Y.-F."/>
            <person name="Huang M.-D."/>
            <person name="Li C.-Y."/>
            <person name="Huang L."/>
            <person name="Wang Z.-W."/>
            <person name="Zhao X."/>
            <person name="Zhong W.-Y."/>
            <person name="Peng D.-H."/>
            <person name="Ahmad S."/>
            <person name="Lan S."/>
            <person name="Zhang J.-S."/>
            <person name="Tsai W.-C."/>
            <person name="Van De Peer Y."/>
            <person name="Liu Z.-J."/>
        </authorList>
    </citation>
    <scope>NUCLEOTIDE SEQUENCE</scope>
    <source>
        <strain evidence="2">SCP</strain>
        <tissue evidence="2">Leaves</tissue>
    </source>
</reference>
<dbReference type="Proteomes" id="UP001179952">
    <property type="component" value="Unassembled WGS sequence"/>
</dbReference>
<dbReference type="EMBL" id="JAUJYN010000012">
    <property type="protein sequence ID" value="KAK1259677.1"/>
    <property type="molecule type" value="Genomic_DNA"/>
</dbReference>
<feature type="region of interest" description="Disordered" evidence="1">
    <location>
        <begin position="125"/>
        <end position="147"/>
    </location>
</feature>
<dbReference type="InterPro" id="IPR003428">
    <property type="entry name" value="MAM33"/>
</dbReference>
<sequence length="256" mass="29712">MASHLLRRTIRSSLLQPKQLRSLIHSLSLVPPSPSPLRKLARVVPPNPPHHFVYLRSAHNKVGANENLRKVLDSEISCAEEVEGHDQKPVAAGELPFEIVDNHGENLITLRREFSGERIEATVYLPEHDEWDGQEEEDDNTDDKDDDESDQQCLFIILKIHKKTGTLLEFNCTARSNEITIDQLTMKPDGKDSDDADVYRPKFSDLDEKLQDSLYRYLEERGFQSSLFEFLREYMTNKDEREYLHWLKNVKGFIEH</sequence>
<dbReference type="AlphaFoldDB" id="A0AAV9A659"/>
<name>A0AAV9A659_ACOGR</name>
<evidence type="ECO:0008006" key="4">
    <source>
        <dbReference type="Google" id="ProtNLM"/>
    </source>
</evidence>
<gene>
    <name evidence="2" type="ORF">QJS04_geneDACA001464</name>
</gene>
<evidence type="ECO:0000256" key="1">
    <source>
        <dbReference type="SAM" id="MobiDB-lite"/>
    </source>
</evidence>
<dbReference type="SUPFAM" id="SSF54529">
    <property type="entry name" value="Mitochondrial glycoprotein MAM33-like"/>
    <property type="match status" value="1"/>
</dbReference>
<proteinExistence type="predicted"/>
<organism evidence="2 3">
    <name type="scientific">Acorus gramineus</name>
    <name type="common">Dwarf sweet flag</name>
    <dbReference type="NCBI Taxonomy" id="55184"/>
    <lineage>
        <taxon>Eukaryota</taxon>
        <taxon>Viridiplantae</taxon>
        <taxon>Streptophyta</taxon>
        <taxon>Embryophyta</taxon>
        <taxon>Tracheophyta</taxon>
        <taxon>Spermatophyta</taxon>
        <taxon>Magnoliopsida</taxon>
        <taxon>Liliopsida</taxon>
        <taxon>Acoraceae</taxon>
        <taxon>Acorus</taxon>
    </lineage>
</organism>
<protein>
    <recommendedName>
        <fullName evidence="4">Mitochondrial glycoprotein</fullName>
    </recommendedName>
</protein>
<keyword evidence="3" id="KW-1185">Reference proteome</keyword>
<dbReference type="PANTHER" id="PTHR10826">
    <property type="entry name" value="COMPLEMENT COMPONENT 1"/>
    <property type="match status" value="1"/>
</dbReference>
<evidence type="ECO:0000313" key="2">
    <source>
        <dbReference type="EMBL" id="KAK1259677.1"/>
    </source>
</evidence>
<dbReference type="Gene3D" id="3.10.280.10">
    <property type="entry name" value="Mitochondrial glycoprotein"/>
    <property type="match status" value="1"/>
</dbReference>